<evidence type="ECO:0000313" key="1">
    <source>
        <dbReference type="EMBL" id="MSB22385.1"/>
    </source>
</evidence>
<accession>A0A6I2R834</accession>
<dbReference type="EMBL" id="WKPR01000039">
    <property type="protein sequence ID" value="MSB22385.1"/>
    <property type="molecule type" value="Genomic_DNA"/>
</dbReference>
<dbReference type="InterPro" id="IPR053780">
    <property type="entry name" value="Gp66-like"/>
</dbReference>
<dbReference type="Proteomes" id="UP000434475">
    <property type="component" value="Unassembled WGS sequence"/>
</dbReference>
<dbReference type="AlphaFoldDB" id="A0A6I2R834"/>
<organism evidence="1 2">
    <name type="scientific">Flavonifractor plautii</name>
    <name type="common">Fusobacterium plautii</name>
    <dbReference type="NCBI Taxonomy" id="292800"/>
    <lineage>
        <taxon>Bacteria</taxon>
        <taxon>Bacillati</taxon>
        <taxon>Bacillota</taxon>
        <taxon>Clostridia</taxon>
        <taxon>Eubacteriales</taxon>
        <taxon>Oscillospiraceae</taxon>
        <taxon>Flavonifractor</taxon>
    </lineage>
</organism>
<comment type="caution">
    <text evidence="1">The sequence shown here is derived from an EMBL/GenBank/DDBJ whole genome shotgun (WGS) entry which is preliminary data.</text>
</comment>
<reference evidence="1 2" key="1">
    <citation type="journal article" date="2019" name="Nat. Med.">
        <title>A library of human gut bacterial isolates paired with longitudinal multiomics data enables mechanistic microbiome research.</title>
        <authorList>
            <person name="Poyet M."/>
            <person name="Groussin M."/>
            <person name="Gibbons S.M."/>
            <person name="Avila-Pacheco J."/>
            <person name="Jiang X."/>
            <person name="Kearney S.M."/>
            <person name="Perrotta A.R."/>
            <person name="Berdy B."/>
            <person name="Zhao S."/>
            <person name="Lieberman T.D."/>
            <person name="Swanson P.K."/>
            <person name="Smith M."/>
            <person name="Roesemann S."/>
            <person name="Alexander J.E."/>
            <person name="Rich S.A."/>
            <person name="Livny J."/>
            <person name="Vlamakis H."/>
            <person name="Clish C."/>
            <person name="Bullock K."/>
            <person name="Deik A."/>
            <person name="Scott J."/>
            <person name="Pierce K.A."/>
            <person name="Xavier R.J."/>
            <person name="Alm E.J."/>
        </authorList>
    </citation>
    <scope>NUCLEOTIDE SEQUENCE [LARGE SCALE GENOMIC DNA]</scope>
    <source>
        <strain evidence="1 2">BIOML-A2</strain>
    </source>
</reference>
<gene>
    <name evidence="1" type="ORF">GKE97_23250</name>
</gene>
<evidence type="ECO:0008006" key="3">
    <source>
        <dbReference type="Google" id="ProtNLM"/>
    </source>
</evidence>
<name>A0A6I2R834_FLAPL</name>
<sequence>MIPISLREANRFIEKHHRHSGRVQGCKFCVALSDGLGVIHGVAVAGRPISRYLDDGRTAEVTRLCTDGTFNGCSFLYGCCARIAREMGFRKIITYTLAEESGASLRASGWSCAPGFRGGGSWNVPGRPRTESRNTGPKRMYYKELR</sequence>
<protein>
    <recommendedName>
        <fullName evidence="3">N-acetyltransferase domain-containing protein</fullName>
    </recommendedName>
</protein>
<proteinExistence type="predicted"/>
<evidence type="ECO:0000313" key="2">
    <source>
        <dbReference type="Proteomes" id="UP000434475"/>
    </source>
</evidence>
<dbReference type="NCBIfam" id="NF045478">
    <property type="entry name" value="XF1762_fam"/>
    <property type="match status" value="1"/>
</dbReference>